<dbReference type="SUPFAM" id="SSF53335">
    <property type="entry name" value="S-adenosyl-L-methionine-dependent methyltransferases"/>
    <property type="match status" value="1"/>
</dbReference>
<reference evidence="6 7" key="1">
    <citation type="journal article" date="2016" name="Nat. Commun.">
        <title>Thousands of microbial genomes shed light on interconnected biogeochemical processes in an aquifer system.</title>
        <authorList>
            <person name="Anantharaman K."/>
            <person name="Brown C.T."/>
            <person name="Hug L.A."/>
            <person name="Sharon I."/>
            <person name="Castelle C.J."/>
            <person name="Probst A.J."/>
            <person name="Thomas B.C."/>
            <person name="Singh A."/>
            <person name="Wilkins M.J."/>
            <person name="Karaoz U."/>
            <person name="Brodie E.L."/>
            <person name="Williams K.H."/>
            <person name="Hubbard S.S."/>
            <person name="Banfield J.F."/>
        </authorList>
    </citation>
    <scope>NUCLEOTIDE SEQUENCE [LARGE SCALE GENOMIC DNA]</scope>
    <source>
        <strain evidence="7">RIFCSPLOWO2_12_FULL_64_10</strain>
    </source>
</reference>
<evidence type="ECO:0000256" key="1">
    <source>
        <dbReference type="ARBA" id="ARBA00022603"/>
    </source>
</evidence>
<keyword evidence="4" id="KW-1133">Transmembrane helix</keyword>
<dbReference type="AlphaFoldDB" id="A0A1F6CY32"/>
<proteinExistence type="predicted"/>
<evidence type="ECO:0000313" key="6">
    <source>
        <dbReference type="EMBL" id="OGG54084.1"/>
    </source>
</evidence>
<dbReference type="GO" id="GO:0032259">
    <property type="term" value="P:methylation"/>
    <property type="evidence" value="ECO:0007669"/>
    <property type="project" value="UniProtKB-KW"/>
</dbReference>
<organism evidence="6 7">
    <name type="scientific">Handelsmanbacteria sp. (strain RIFCSPLOWO2_12_FULL_64_10)</name>
    <dbReference type="NCBI Taxonomy" id="1817868"/>
    <lineage>
        <taxon>Bacteria</taxon>
        <taxon>Candidatus Handelsmaniibacteriota</taxon>
    </lineage>
</organism>
<keyword evidence="3" id="KW-0949">S-adenosyl-L-methionine</keyword>
<evidence type="ECO:0000256" key="2">
    <source>
        <dbReference type="ARBA" id="ARBA00022679"/>
    </source>
</evidence>
<comment type="caution">
    <text evidence="6">The sequence shown here is derived from an EMBL/GenBank/DDBJ whole genome shotgun (WGS) entry which is preliminary data.</text>
</comment>
<dbReference type="GO" id="GO:0008757">
    <property type="term" value="F:S-adenosylmethionine-dependent methyltransferase activity"/>
    <property type="evidence" value="ECO:0007669"/>
    <property type="project" value="InterPro"/>
</dbReference>
<dbReference type="InterPro" id="IPR013216">
    <property type="entry name" value="Methyltransf_11"/>
</dbReference>
<dbReference type="CDD" id="cd02440">
    <property type="entry name" value="AdoMet_MTases"/>
    <property type="match status" value="1"/>
</dbReference>
<evidence type="ECO:0000256" key="4">
    <source>
        <dbReference type="SAM" id="Phobius"/>
    </source>
</evidence>
<evidence type="ECO:0000256" key="3">
    <source>
        <dbReference type="ARBA" id="ARBA00022691"/>
    </source>
</evidence>
<keyword evidence="4" id="KW-0812">Transmembrane</keyword>
<evidence type="ECO:0000313" key="7">
    <source>
        <dbReference type="Proteomes" id="UP000178606"/>
    </source>
</evidence>
<dbReference type="PANTHER" id="PTHR43464:SF19">
    <property type="entry name" value="UBIQUINONE BIOSYNTHESIS O-METHYLTRANSFERASE, MITOCHONDRIAL"/>
    <property type="match status" value="1"/>
</dbReference>
<feature type="domain" description="Methyltransferase type 11" evidence="5">
    <location>
        <begin position="58"/>
        <end position="154"/>
    </location>
</feature>
<accession>A0A1F6CY32</accession>
<dbReference type="EMBL" id="MFKF01000113">
    <property type="protein sequence ID" value="OGG54084.1"/>
    <property type="molecule type" value="Genomic_DNA"/>
</dbReference>
<evidence type="ECO:0000259" key="5">
    <source>
        <dbReference type="Pfam" id="PF08241"/>
    </source>
</evidence>
<feature type="transmembrane region" description="Helical" evidence="4">
    <location>
        <begin position="225"/>
        <end position="247"/>
    </location>
</feature>
<dbReference type="Pfam" id="PF08241">
    <property type="entry name" value="Methyltransf_11"/>
    <property type="match status" value="1"/>
</dbReference>
<keyword evidence="1" id="KW-0489">Methyltransferase</keyword>
<dbReference type="PANTHER" id="PTHR43464">
    <property type="entry name" value="METHYLTRANSFERASE"/>
    <property type="match status" value="1"/>
</dbReference>
<protein>
    <recommendedName>
        <fullName evidence="5">Methyltransferase type 11 domain-containing protein</fullName>
    </recommendedName>
</protein>
<gene>
    <name evidence="6" type="ORF">A3F84_17595</name>
</gene>
<dbReference type="Proteomes" id="UP000178606">
    <property type="component" value="Unassembled WGS sequence"/>
</dbReference>
<sequence>MAPDERQVSEARETNRAFYADYYKRPLFGLRYEYIYRQRIFKGVLRKMGVPASGQRVLDVGFGYGDLLFTFDPSCDLHGLEISPSAVEVARQRAQRRRYPYATFVEHDLHNLIPYPDGSFDLVICSHILEHIENAEAVLADLCRVLRPQGSAFIFLPIHEESFSCERSKHIWKYTCDGFRQMAERCRFRVAHSLEHQFFDMPFKALGPFGRHHPRFDLMRRVAQYVTGFIVVILGGARGIDLLLAMVKCRATCLFVVLRKG</sequence>
<dbReference type="InterPro" id="IPR029063">
    <property type="entry name" value="SAM-dependent_MTases_sf"/>
</dbReference>
<keyword evidence="2" id="KW-0808">Transferase</keyword>
<keyword evidence="4" id="KW-0472">Membrane</keyword>
<name>A0A1F6CY32_HANXR</name>
<dbReference type="Gene3D" id="3.40.50.150">
    <property type="entry name" value="Vaccinia Virus protein VP39"/>
    <property type="match status" value="1"/>
</dbReference>